<name>A0A4U5TS79_9FLAO</name>
<comment type="caution">
    <text evidence="1">The sequence shown here is derived from an EMBL/GenBank/DDBJ whole genome shotgun (WGS) entry which is preliminary data.</text>
</comment>
<evidence type="ECO:0000313" key="1">
    <source>
        <dbReference type="EMBL" id="TKS56976.1"/>
    </source>
</evidence>
<accession>A0A4U5TS79</accession>
<organism evidence="1 2">
    <name type="scientific">Mesohalobacter halotolerans</name>
    <dbReference type="NCBI Taxonomy" id="1883405"/>
    <lineage>
        <taxon>Bacteria</taxon>
        <taxon>Pseudomonadati</taxon>
        <taxon>Bacteroidota</taxon>
        <taxon>Flavobacteriia</taxon>
        <taxon>Flavobacteriales</taxon>
        <taxon>Flavobacteriaceae</taxon>
        <taxon>Mesohalobacter</taxon>
    </lineage>
</organism>
<proteinExistence type="predicted"/>
<reference evidence="1 2" key="1">
    <citation type="submission" date="2019-04" db="EMBL/GenBank/DDBJ databases">
        <title>Psychroflexus halotolerans sp. nov., isolated from a marine solar saltern.</title>
        <authorList>
            <person name="Feng X."/>
        </authorList>
    </citation>
    <scope>NUCLEOTIDE SEQUENCE [LARGE SCALE GENOMIC DNA]</scope>
    <source>
        <strain evidence="1 2">WDS2C27</strain>
    </source>
</reference>
<dbReference type="AlphaFoldDB" id="A0A4U5TS79"/>
<keyword evidence="2" id="KW-1185">Reference proteome</keyword>
<dbReference type="Gene3D" id="2.60.120.10">
    <property type="entry name" value="Jelly Rolls"/>
    <property type="match status" value="1"/>
</dbReference>
<dbReference type="GO" id="GO:0016853">
    <property type="term" value="F:isomerase activity"/>
    <property type="evidence" value="ECO:0007669"/>
    <property type="project" value="UniProtKB-KW"/>
</dbReference>
<dbReference type="Proteomes" id="UP000306552">
    <property type="component" value="Unassembled WGS sequence"/>
</dbReference>
<keyword evidence="1" id="KW-0413">Isomerase</keyword>
<dbReference type="EMBL" id="SWMU01000001">
    <property type="protein sequence ID" value="TKS56976.1"/>
    <property type="molecule type" value="Genomic_DNA"/>
</dbReference>
<dbReference type="RefSeq" id="WP_138930680.1">
    <property type="nucleotide sequence ID" value="NZ_SWMU01000001.1"/>
</dbReference>
<dbReference type="InterPro" id="IPR011051">
    <property type="entry name" value="RmlC_Cupin_sf"/>
</dbReference>
<dbReference type="SUPFAM" id="SSF51182">
    <property type="entry name" value="RmlC-like cupins"/>
    <property type="match status" value="1"/>
</dbReference>
<dbReference type="OrthoDB" id="826649at2"/>
<dbReference type="InterPro" id="IPR014710">
    <property type="entry name" value="RmlC-like_jellyroll"/>
</dbReference>
<sequence>MENKTPFVIQPETFKDERGVLYAYNDFNLQELNIIRTFSIEVESFRGWHGHQQENNWFKVTSGMLKILLVKPDDWVSPSFNLSPQEYILKAEDHGILFIPAGYVSAIKSLKDNSSLQVFSDKKVEESVKDDYRFDSDRWYYDSFM</sequence>
<protein>
    <submittedName>
        <fullName evidence="1">dTDP-6-deoxy-3,4-keto-hexulose isomerase</fullName>
    </submittedName>
</protein>
<gene>
    <name evidence="1" type="ORF">FCN74_00710</name>
</gene>
<evidence type="ECO:0000313" key="2">
    <source>
        <dbReference type="Proteomes" id="UP000306552"/>
    </source>
</evidence>